<feature type="transmembrane region" description="Helical" evidence="1">
    <location>
        <begin position="6"/>
        <end position="28"/>
    </location>
</feature>
<gene>
    <name evidence="2" type="ORF">SEMRO_550_G164670.1</name>
</gene>
<dbReference type="AlphaFoldDB" id="A0A9N8E1C4"/>
<keyword evidence="3" id="KW-1185">Reference proteome</keyword>
<reference evidence="2" key="1">
    <citation type="submission" date="2020-06" db="EMBL/GenBank/DDBJ databases">
        <authorList>
            <consortium name="Plant Systems Biology data submission"/>
        </authorList>
    </citation>
    <scope>NUCLEOTIDE SEQUENCE</scope>
    <source>
        <strain evidence="2">D6</strain>
    </source>
</reference>
<keyword evidence="1" id="KW-0472">Membrane</keyword>
<evidence type="ECO:0000256" key="1">
    <source>
        <dbReference type="SAM" id="Phobius"/>
    </source>
</evidence>
<dbReference type="OrthoDB" id="38337at2759"/>
<evidence type="ECO:0000313" key="2">
    <source>
        <dbReference type="EMBL" id="CAB9512687.1"/>
    </source>
</evidence>
<dbReference type="Proteomes" id="UP001153069">
    <property type="component" value="Unassembled WGS sequence"/>
</dbReference>
<proteinExistence type="predicted"/>
<dbReference type="PROSITE" id="PS51257">
    <property type="entry name" value="PROKAR_LIPOPROTEIN"/>
    <property type="match status" value="1"/>
</dbReference>
<organism evidence="2 3">
    <name type="scientific">Seminavis robusta</name>
    <dbReference type="NCBI Taxonomy" id="568900"/>
    <lineage>
        <taxon>Eukaryota</taxon>
        <taxon>Sar</taxon>
        <taxon>Stramenopiles</taxon>
        <taxon>Ochrophyta</taxon>
        <taxon>Bacillariophyta</taxon>
        <taxon>Bacillariophyceae</taxon>
        <taxon>Bacillariophycidae</taxon>
        <taxon>Naviculales</taxon>
        <taxon>Naviculaceae</taxon>
        <taxon>Seminavis</taxon>
    </lineage>
</organism>
<protein>
    <submittedName>
        <fullName evidence="2">Uncharacterized protein</fullName>
    </submittedName>
</protein>
<accession>A0A9N8E1C4</accession>
<evidence type="ECO:0000313" key="3">
    <source>
        <dbReference type="Proteomes" id="UP001153069"/>
    </source>
</evidence>
<name>A0A9N8E1C4_9STRA</name>
<keyword evidence="1" id="KW-1133">Transmembrane helix</keyword>
<keyword evidence="1" id="KW-0812">Transmembrane</keyword>
<dbReference type="EMBL" id="CAICTM010000549">
    <property type="protein sequence ID" value="CAB9512687.1"/>
    <property type="molecule type" value="Genomic_DNA"/>
</dbReference>
<sequence>MAPRSLVFLFGFLLLSCIICALGSGFFLERDNALRRMSAVGGASASGASITGIKILYIVTSIAEYDSGKRKTIEGRDRFVETLIPVVSESVQSMLAAGYQVDTYLIAHYSLRQDRYDLLRESLPDTVGLDLWDDACPVGYPKASEGSMDYIINVTRALARQHRYVIKDKLPHYDVFVNFEDDMLIRGDHVQQYLQVSAEIDRLWHSAPTRLDPATTRTATTVEAALDSFHGPMSKIQFARMIPGFIRVERAANATGFQKRTRPGRIPVEESYRDRNTGQYNPVRVDPKPCCHRPGESLAASSDLFLWESHIKALGIRHIPESNLLDWVLLQRGGSPAKMEVEELIGDYWSGRDGDFVLGLPTDARPDPMESIYSNNQGGWMATRKQIWNWHTRQCWGGFLPPFSSTFIYPMDGMNHVVEYWSGGGNLYGRLACNLQRIIPLDPPQFSRHLLYHTSNNKQKQLKFVKGLFSRVDTLLGQLHTVRKRAEKVMEQENIARPG</sequence>
<comment type="caution">
    <text evidence="2">The sequence shown here is derived from an EMBL/GenBank/DDBJ whole genome shotgun (WGS) entry which is preliminary data.</text>
</comment>